<dbReference type="InterPro" id="IPR001597">
    <property type="entry name" value="ArAA_b-elim_lyase/Thr_aldolase"/>
</dbReference>
<evidence type="ECO:0000256" key="3">
    <source>
        <dbReference type="ARBA" id="ARBA00022898"/>
    </source>
</evidence>
<dbReference type="EMBL" id="JBHSCN010000005">
    <property type="protein sequence ID" value="MFC4243794.1"/>
    <property type="molecule type" value="Genomic_DNA"/>
</dbReference>
<dbReference type="InterPro" id="IPR015422">
    <property type="entry name" value="PyrdxlP-dep_Trfase_small"/>
</dbReference>
<dbReference type="Gene3D" id="3.90.1150.10">
    <property type="entry name" value="Aspartate Aminotransferase, domain 1"/>
    <property type="match status" value="1"/>
</dbReference>
<comment type="cofactor">
    <cofactor evidence="1">
        <name>pyridoxal 5'-phosphate</name>
        <dbReference type="ChEBI" id="CHEBI:597326"/>
    </cofactor>
</comment>
<dbReference type="InterPro" id="IPR015421">
    <property type="entry name" value="PyrdxlP-dep_Trfase_major"/>
</dbReference>
<dbReference type="PANTHER" id="PTHR48097:SF5">
    <property type="entry name" value="LOW SPECIFICITY L-THREONINE ALDOLASE"/>
    <property type="match status" value="1"/>
</dbReference>
<sequence>MAFERLHDPSLISFASDNYAGVMPEVLDAMFVANGGHQSSYGADAYTKRLEALIKEHFGAAAEAHVALNGTGANVLALQSVTERWSGVICAASAHINTDENGAPERVGGLKLLPIETPDGKLTPELTDRQAWGWGDQHRAQPSVVSITQATEFGTVYTAAEIAAIVEHAHHRGMTVHLDGARIANAAASLGLPLAAFTTELGVDVVSFGASKNGGAFGEIVVLVDPEVTLGIEYLRKADMQVASKQRFISAQLVAMLEDGLWLRAAAHANEMAALLRETLDEAVTDAAAPGLSFTQPTESNAIFALLPKVAADLARSRFAFYDWDSRRSDGLAEVRWMTAWDTTEEDVEAFADAIIDALQTTDR</sequence>
<proteinExistence type="inferred from homology"/>
<evidence type="ECO:0000256" key="1">
    <source>
        <dbReference type="ARBA" id="ARBA00001933"/>
    </source>
</evidence>
<evidence type="ECO:0000259" key="4">
    <source>
        <dbReference type="Pfam" id="PF01212"/>
    </source>
</evidence>
<evidence type="ECO:0000313" key="5">
    <source>
        <dbReference type="EMBL" id="MFC4243794.1"/>
    </source>
</evidence>
<dbReference type="Gene3D" id="3.40.640.10">
    <property type="entry name" value="Type I PLP-dependent aspartate aminotransferase-like (Major domain)"/>
    <property type="match status" value="1"/>
</dbReference>
<comment type="caution">
    <text evidence="5">The sequence shown here is derived from an EMBL/GenBank/DDBJ whole genome shotgun (WGS) entry which is preliminary data.</text>
</comment>
<organism evidence="5 6">
    <name type="scientific">Gryllotalpicola reticulitermitis</name>
    <dbReference type="NCBI Taxonomy" id="1184153"/>
    <lineage>
        <taxon>Bacteria</taxon>
        <taxon>Bacillati</taxon>
        <taxon>Actinomycetota</taxon>
        <taxon>Actinomycetes</taxon>
        <taxon>Micrococcales</taxon>
        <taxon>Microbacteriaceae</taxon>
        <taxon>Gryllotalpicola</taxon>
    </lineage>
</organism>
<dbReference type="Proteomes" id="UP001595900">
    <property type="component" value="Unassembled WGS sequence"/>
</dbReference>
<accession>A0ABV8Q8Y5</accession>
<keyword evidence="6" id="KW-1185">Reference proteome</keyword>
<dbReference type="Pfam" id="PF01212">
    <property type="entry name" value="Beta_elim_lyase"/>
    <property type="match status" value="1"/>
</dbReference>
<name>A0ABV8Q8Y5_9MICO</name>
<dbReference type="InterPro" id="IPR015424">
    <property type="entry name" value="PyrdxlP-dep_Trfase"/>
</dbReference>
<evidence type="ECO:0000313" key="6">
    <source>
        <dbReference type="Proteomes" id="UP001595900"/>
    </source>
</evidence>
<feature type="domain" description="Aromatic amino acid beta-eliminating lyase/threonine aldolase" evidence="4">
    <location>
        <begin position="14"/>
        <end position="282"/>
    </location>
</feature>
<dbReference type="SUPFAM" id="SSF53383">
    <property type="entry name" value="PLP-dependent transferases"/>
    <property type="match status" value="1"/>
</dbReference>
<comment type="similarity">
    <text evidence="2">Belongs to the threonine aldolase family.</text>
</comment>
<dbReference type="RefSeq" id="WP_390228872.1">
    <property type="nucleotide sequence ID" value="NZ_JBHSCN010000005.1"/>
</dbReference>
<evidence type="ECO:0000256" key="2">
    <source>
        <dbReference type="ARBA" id="ARBA00006966"/>
    </source>
</evidence>
<dbReference type="PANTHER" id="PTHR48097">
    <property type="entry name" value="L-THREONINE ALDOLASE-RELATED"/>
    <property type="match status" value="1"/>
</dbReference>
<gene>
    <name evidence="5" type="ORF">ACFOYW_10440</name>
</gene>
<keyword evidence="3" id="KW-0663">Pyridoxal phosphate</keyword>
<reference evidence="6" key="1">
    <citation type="journal article" date="2019" name="Int. J. Syst. Evol. Microbiol.">
        <title>The Global Catalogue of Microorganisms (GCM) 10K type strain sequencing project: providing services to taxonomists for standard genome sequencing and annotation.</title>
        <authorList>
            <consortium name="The Broad Institute Genomics Platform"/>
            <consortium name="The Broad Institute Genome Sequencing Center for Infectious Disease"/>
            <person name="Wu L."/>
            <person name="Ma J."/>
        </authorList>
    </citation>
    <scope>NUCLEOTIDE SEQUENCE [LARGE SCALE GENOMIC DNA]</scope>
    <source>
        <strain evidence="6">CGMCC 1.10363</strain>
    </source>
</reference>
<protein>
    <submittedName>
        <fullName evidence="5">Threonine aldolase family protein</fullName>
    </submittedName>
</protein>